<organism evidence="1">
    <name type="scientific">Arundo donax</name>
    <name type="common">Giant reed</name>
    <name type="synonym">Donax arundinaceus</name>
    <dbReference type="NCBI Taxonomy" id="35708"/>
    <lineage>
        <taxon>Eukaryota</taxon>
        <taxon>Viridiplantae</taxon>
        <taxon>Streptophyta</taxon>
        <taxon>Embryophyta</taxon>
        <taxon>Tracheophyta</taxon>
        <taxon>Spermatophyta</taxon>
        <taxon>Magnoliopsida</taxon>
        <taxon>Liliopsida</taxon>
        <taxon>Poales</taxon>
        <taxon>Poaceae</taxon>
        <taxon>PACMAD clade</taxon>
        <taxon>Arundinoideae</taxon>
        <taxon>Arundineae</taxon>
        <taxon>Arundo</taxon>
    </lineage>
</organism>
<reference evidence="1" key="1">
    <citation type="submission" date="2014-09" db="EMBL/GenBank/DDBJ databases">
        <authorList>
            <person name="Magalhaes I.L.F."/>
            <person name="Oliveira U."/>
            <person name="Santos F.R."/>
            <person name="Vidigal T.H.D.A."/>
            <person name="Brescovit A.D."/>
            <person name="Santos A.J."/>
        </authorList>
    </citation>
    <scope>NUCLEOTIDE SEQUENCE</scope>
    <source>
        <tissue evidence="1">Shoot tissue taken approximately 20 cm above the soil surface</tissue>
    </source>
</reference>
<evidence type="ECO:0000313" key="1">
    <source>
        <dbReference type="EMBL" id="JAD85710.1"/>
    </source>
</evidence>
<dbReference type="AlphaFoldDB" id="A0A0A9DJ84"/>
<protein>
    <submittedName>
        <fullName evidence="1">Uncharacterized protein</fullName>
    </submittedName>
</protein>
<accession>A0A0A9DJ84</accession>
<reference evidence="1" key="2">
    <citation type="journal article" date="2015" name="Data Brief">
        <title>Shoot transcriptome of the giant reed, Arundo donax.</title>
        <authorList>
            <person name="Barrero R.A."/>
            <person name="Guerrero F.D."/>
            <person name="Moolhuijzen P."/>
            <person name="Goolsby J.A."/>
            <person name="Tidwell J."/>
            <person name="Bellgard S.E."/>
            <person name="Bellgard M.I."/>
        </authorList>
    </citation>
    <scope>NUCLEOTIDE SEQUENCE</scope>
    <source>
        <tissue evidence="1">Shoot tissue taken approximately 20 cm above the soil surface</tissue>
    </source>
</reference>
<sequence>MRKLIKLRLLDCPNCFLSIFSLANLLFPLNGGGCNCGLDVSLWSCLLNECENFCGLNFGPLQAMHVVKFWDKINVSKFDSIVFFIYKYFFYSLQFFAFVEHERIL</sequence>
<dbReference type="EMBL" id="GBRH01212185">
    <property type="protein sequence ID" value="JAD85710.1"/>
    <property type="molecule type" value="Transcribed_RNA"/>
</dbReference>
<name>A0A0A9DJ84_ARUDO</name>
<proteinExistence type="predicted"/>